<dbReference type="Proteomes" id="UP000271241">
    <property type="component" value="Unassembled WGS sequence"/>
</dbReference>
<organism evidence="4 5">
    <name type="scientific">Thamnocephalis sphaerospora</name>
    <dbReference type="NCBI Taxonomy" id="78915"/>
    <lineage>
        <taxon>Eukaryota</taxon>
        <taxon>Fungi</taxon>
        <taxon>Fungi incertae sedis</taxon>
        <taxon>Zoopagomycota</taxon>
        <taxon>Zoopagomycotina</taxon>
        <taxon>Zoopagomycetes</taxon>
        <taxon>Zoopagales</taxon>
        <taxon>Sigmoideomycetaceae</taxon>
        <taxon>Thamnocephalis</taxon>
    </lineage>
</organism>
<dbReference type="InterPro" id="IPR036264">
    <property type="entry name" value="Bact_exopeptidase_dim_dom"/>
</dbReference>
<dbReference type="NCBIfam" id="TIGR01891">
    <property type="entry name" value="amidohydrolases"/>
    <property type="match status" value="1"/>
</dbReference>
<dbReference type="EMBL" id="KZ993036">
    <property type="protein sequence ID" value="RKP05771.1"/>
    <property type="molecule type" value="Genomic_DNA"/>
</dbReference>
<comment type="similarity">
    <text evidence="1 2">Belongs to the peptidase M20A family.</text>
</comment>
<dbReference type="Gene3D" id="3.30.70.360">
    <property type="match status" value="1"/>
</dbReference>
<dbReference type="InterPro" id="IPR052030">
    <property type="entry name" value="Peptidase_M20/M20A_hydrolases"/>
</dbReference>
<evidence type="ECO:0000313" key="4">
    <source>
        <dbReference type="EMBL" id="RKP05771.1"/>
    </source>
</evidence>
<reference evidence="5" key="1">
    <citation type="journal article" date="2018" name="Nat. Microbiol.">
        <title>Leveraging single-cell genomics to expand the fungal tree of life.</title>
        <authorList>
            <person name="Ahrendt S.R."/>
            <person name="Quandt C.A."/>
            <person name="Ciobanu D."/>
            <person name="Clum A."/>
            <person name="Salamov A."/>
            <person name="Andreopoulos B."/>
            <person name="Cheng J.F."/>
            <person name="Woyke T."/>
            <person name="Pelin A."/>
            <person name="Henrissat B."/>
            <person name="Reynolds N.K."/>
            <person name="Benny G.L."/>
            <person name="Smith M.E."/>
            <person name="James T.Y."/>
            <person name="Grigoriev I.V."/>
        </authorList>
    </citation>
    <scope>NUCLEOTIDE SEQUENCE [LARGE SCALE GENOMIC DNA]</scope>
    <source>
        <strain evidence="5">RSA 1356</strain>
    </source>
</reference>
<keyword evidence="5" id="KW-1185">Reference proteome</keyword>
<dbReference type="PIRSF" id="PIRSF037226">
    <property type="entry name" value="Amidohydrolase_ACY1L2_prd"/>
    <property type="match status" value="1"/>
</dbReference>
<dbReference type="InterPro" id="IPR017144">
    <property type="entry name" value="Xaa-Arg_dipeptidase"/>
</dbReference>
<dbReference type="Gene3D" id="3.40.630.10">
    <property type="entry name" value="Zn peptidases"/>
    <property type="match status" value="1"/>
</dbReference>
<evidence type="ECO:0000313" key="5">
    <source>
        <dbReference type="Proteomes" id="UP000271241"/>
    </source>
</evidence>
<dbReference type="PANTHER" id="PTHR30575:SF0">
    <property type="entry name" value="XAA-ARG DIPEPTIDASE"/>
    <property type="match status" value="1"/>
</dbReference>
<dbReference type="InterPro" id="IPR017439">
    <property type="entry name" value="Amidohydrolase"/>
</dbReference>
<dbReference type="GO" id="GO:0016805">
    <property type="term" value="F:dipeptidase activity"/>
    <property type="evidence" value="ECO:0007669"/>
    <property type="project" value="InterPro"/>
</dbReference>
<protein>
    <recommendedName>
        <fullName evidence="2">Peptidase M20 domain-containing protein 2</fullName>
    </recommendedName>
</protein>
<dbReference type="Pfam" id="PF01546">
    <property type="entry name" value="Peptidase_M20"/>
    <property type="match status" value="1"/>
</dbReference>
<dbReference type="CDD" id="cd05672">
    <property type="entry name" value="M20_ACY1L2-like"/>
    <property type="match status" value="1"/>
</dbReference>
<proteinExistence type="inferred from homology"/>
<feature type="domain" description="Peptidase M20 dimerisation" evidence="3">
    <location>
        <begin position="179"/>
        <end position="275"/>
    </location>
</feature>
<dbReference type="FunFam" id="3.30.70.360:FF:000004">
    <property type="entry name" value="Peptidase M20 domain-containing protein 2"/>
    <property type="match status" value="1"/>
</dbReference>
<dbReference type="SUPFAM" id="SSF53187">
    <property type="entry name" value="Zn-dependent exopeptidases"/>
    <property type="match status" value="1"/>
</dbReference>
<dbReference type="STRING" id="78915.A0A4P9XK50"/>
<dbReference type="InterPro" id="IPR011650">
    <property type="entry name" value="Peptidase_M20_dimer"/>
</dbReference>
<sequence>MLVQQPPYDSVQALIEEVQAAVNLLAGDLRQLGDKIHDHPELAYHEHYAHRLLSEYMTQQGFDVAAVKELDTAFIATYHVSGTGPARTIGFLYDALPDIGHGCGHNLIAISGVAAAIGCVKACIKFNIKATIKLYGTPAEESGSAKVAMVEAGYFDDADICIMCHPSRGSLYAPQHLSLQSLQVRFHGKASHASATPWRGINALDAVVTAYQSIGLLRQQIYPTQRIHGIITNGGAAPNVIPELTEANYYVRSKRHKDLPALRDRVENCFAAAAAATGCTFEIERGAFVMDVNTNMTLALAWADVVRQLGFKFAPVEKQLQVSRGSTDMGNVTWHRPGLHAIYDIETTANAHSKDFADAARTDKAFQHTLTAAIGLAVVGVRAAAEDEFLRLVQEEFAKSKKEDARTAHQSSSA</sequence>
<dbReference type="InterPro" id="IPR002933">
    <property type="entry name" value="Peptidase_M20"/>
</dbReference>
<evidence type="ECO:0000259" key="3">
    <source>
        <dbReference type="Pfam" id="PF07687"/>
    </source>
</evidence>
<dbReference type="AlphaFoldDB" id="A0A4P9XK50"/>
<gene>
    <name evidence="4" type="ORF">THASP1DRAFT_32398</name>
</gene>
<evidence type="ECO:0000256" key="1">
    <source>
        <dbReference type="ARBA" id="ARBA00006247"/>
    </source>
</evidence>
<dbReference type="SUPFAM" id="SSF55031">
    <property type="entry name" value="Bacterial exopeptidase dimerisation domain"/>
    <property type="match status" value="1"/>
</dbReference>
<dbReference type="OrthoDB" id="6119954at2759"/>
<name>A0A4P9XK50_9FUNG</name>
<evidence type="ECO:0000256" key="2">
    <source>
        <dbReference type="PIRNR" id="PIRNR037226"/>
    </source>
</evidence>
<accession>A0A4P9XK50</accession>
<dbReference type="PANTHER" id="PTHR30575">
    <property type="entry name" value="PEPTIDASE M20"/>
    <property type="match status" value="1"/>
</dbReference>
<dbReference type="Pfam" id="PF07687">
    <property type="entry name" value="M20_dimer"/>
    <property type="match status" value="1"/>
</dbReference>